<reference evidence="2 3" key="1">
    <citation type="journal article" date="2016" name="Mol. Biol. Evol.">
        <title>Comparative Genomics of Early-Diverging Mushroom-Forming Fungi Provides Insights into the Origins of Lignocellulose Decay Capabilities.</title>
        <authorList>
            <person name="Nagy L.G."/>
            <person name="Riley R."/>
            <person name="Tritt A."/>
            <person name="Adam C."/>
            <person name="Daum C."/>
            <person name="Floudas D."/>
            <person name="Sun H."/>
            <person name="Yadav J.S."/>
            <person name="Pangilinan J."/>
            <person name="Larsson K.H."/>
            <person name="Matsuura K."/>
            <person name="Barry K."/>
            <person name="Labutti K."/>
            <person name="Kuo R."/>
            <person name="Ohm R.A."/>
            <person name="Bhattacharya S.S."/>
            <person name="Shirouzu T."/>
            <person name="Yoshinaga Y."/>
            <person name="Martin F.M."/>
            <person name="Grigoriev I.V."/>
            <person name="Hibbett D.S."/>
        </authorList>
    </citation>
    <scope>NUCLEOTIDE SEQUENCE [LARGE SCALE GENOMIC DNA]</scope>
    <source>
        <strain evidence="2 3">L-15889</strain>
    </source>
</reference>
<dbReference type="Proteomes" id="UP000076727">
    <property type="component" value="Unassembled WGS sequence"/>
</dbReference>
<gene>
    <name evidence="2" type="ORF">DAEQUDRAFT_764909</name>
</gene>
<feature type="region of interest" description="Disordered" evidence="1">
    <location>
        <begin position="144"/>
        <end position="174"/>
    </location>
</feature>
<evidence type="ECO:0000256" key="1">
    <source>
        <dbReference type="SAM" id="MobiDB-lite"/>
    </source>
</evidence>
<feature type="region of interest" description="Disordered" evidence="1">
    <location>
        <begin position="1"/>
        <end position="75"/>
    </location>
</feature>
<sequence length="242" mass="26723">MVAPIVSPQPRPALNPRMLSSSRRPATPSAHPQDTQRVLPQRRLFSPPGLSTPVDLFDPRANRSQPTKATSSCSAISKRRRNITFNAVRSPRRRHCLRTECPMSPLPGPAFFDHIPWISQLDQTPDGALPMDIADLSIPEGDCMRAEPPSSGPVRTRKTSLRSNPLAHSSNRALDYSPPDLHELPVYALLPADRIPSTPRTPVREAFTPSDVHFCGLQPVLNSFDDGRPSHALPSRLSGRYD</sequence>
<evidence type="ECO:0000313" key="3">
    <source>
        <dbReference type="Proteomes" id="UP000076727"/>
    </source>
</evidence>
<feature type="compositionally biased region" description="Polar residues" evidence="1">
    <location>
        <begin position="18"/>
        <end position="38"/>
    </location>
</feature>
<accession>A0A165R147</accession>
<evidence type="ECO:0000313" key="2">
    <source>
        <dbReference type="EMBL" id="KZT70165.1"/>
    </source>
</evidence>
<feature type="compositionally biased region" description="Polar residues" evidence="1">
    <location>
        <begin position="62"/>
        <end position="75"/>
    </location>
</feature>
<dbReference type="OrthoDB" id="3204463at2759"/>
<dbReference type="EMBL" id="KV429053">
    <property type="protein sequence ID" value="KZT70165.1"/>
    <property type="molecule type" value="Genomic_DNA"/>
</dbReference>
<feature type="compositionally biased region" description="Polar residues" evidence="1">
    <location>
        <begin position="161"/>
        <end position="172"/>
    </location>
</feature>
<protein>
    <submittedName>
        <fullName evidence="2">Uncharacterized protein</fullName>
    </submittedName>
</protein>
<keyword evidence="3" id="KW-1185">Reference proteome</keyword>
<name>A0A165R147_9APHY</name>
<dbReference type="AlphaFoldDB" id="A0A165R147"/>
<feature type="region of interest" description="Disordered" evidence="1">
    <location>
        <begin position="222"/>
        <end position="242"/>
    </location>
</feature>
<organism evidence="2 3">
    <name type="scientific">Daedalea quercina L-15889</name>
    <dbReference type="NCBI Taxonomy" id="1314783"/>
    <lineage>
        <taxon>Eukaryota</taxon>
        <taxon>Fungi</taxon>
        <taxon>Dikarya</taxon>
        <taxon>Basidiomycota</taxon>
        <taxon>Agaricomycotina</taxon>
        <taxon>Agaricomycetes</taxon>
        <taxon>Polyporales</taxon>
        <taxon>Fomitopsis</taxon>
    </lineage>
</organism>
<proteinExistence type="predicted"/>